<accession>X1RA88</accession>
<protein>
    <recommendedName>
        <fullName evidence="1">C2H2-type domain-containing protein</fullName>
    </recommendedName>
</protein>
<dbReference type="PROSITE" id="PS50157">
    <property type="entry name" value="ZINC_FINGER_C2H2_2"/>
    <property type="match status" value="1"/>
</dbReference>
<proteinExistence type="predicted"/>
<organism evidence="2">
    <name type="scientific">marine sediment metagenome</name>
    <dbReference type="NCBI Taxonomy" id="412755"/>
    <lineage>
        <taxon>unclassified sequences</taxon>
        <taxon>metagenomes</taxon>
        <taxon>ecological metagenomes</taxon>
    </lineage>
</organism>
<dbReference type="EMBL" id="BARW01006565">
    <property type="protein sequence ID" value="GAI77682.1"/>
    <property type="molecule type" value="Genomic_DNA"/>
</dbReference>
<dbReference type="PROSITE" id="PS00028">
    <property type="entry name" value="ZINC_FINGER_C2H2_1"/>
    <property type="match status" value="1"/>
</dbReference>
<evidence type="ECO:0000313" key="2">
    <source>
        <dbReference type="EMBL" id="GAI77682.1"/>
    </source>
</evidence>
<dbReference type="InterPro" id="IPR013087">
    <property type="entry name" value="Znf_C2H2_type"/>
</dbReference>
<comment type="caution">
    <text evidence="2">The sequence shown here is derived from an EMBL/GenBank/DDBJ whole genome shotgun (WGS) entry which is preliminary data.</text>
</comment>
<evidence type="ECO:0000259" key="1">
    <source>
        <dbReference type="PROSITE" id="PS50157"/>
    </source>
</evidence>
<sequence length="129" mass="15396">MIMFKCPICGEELATAAEYLTHYDTHLEDTSRIIYKPRPEDRYRAFEALNNPVLLEQIKLKLVFWDERKEEAVRKKYKVWSAQEILDLVDAFGEFNSALQLGLPNEVFDLFLDRISMSIFRPRDYWSRK</sequence>
<name>X1RA88_9ZZZZ</name>
<dbReference type="AlphaFoldDB" id="X1RA88"/>
<feature type="domain" description="C2H2-type" evidence="1">
    <location>
        <begin position="4"/>
        <end position="31"/>
    </location>
</feature>
<gene>
    <name evidence="2" type="ORF">S12H4_13792</name>
</gene>
<reference evidence="2" key="1">
    <citation type="journal article" date="2014" name="Front. Microbiol.">
        <title>High frequency of phylogenetically diverse reductive dehalogenase-homologous genes in deep subseafloor sedimentary metagenomes.</title>
        <authorList>
            <person name="Kawai M."/>
            <person name="Futagami T."/>
            <person name="Toyoda A."/>
            <person name="Takaki Y."/>
            <person name="Nishi S."/>
            <person name="Hori S."/>
            <person name="Arai W."/>
            <person name="Tsubouchi T."/>
            <person name="Morono Y."/>
            <person name="Uchiyama I."/>
            <person name="Ito T."/>
            <person name="Fujiyama A."/>
            <person name="Inagaki F."/>
            <person name="Takami H."/>
        </authorList>
    </citation>
    <scope>NUCLEOTIDE SEQUENCE</scope>
    <source>
        <strain evidence="2">Expedition CK06-06</strain>
    </source>
</reference>